<dbReference type="PROSITE" id="PS01124">
    <property type="entry name" value="HTH_ARAC_FAMILY_2"/>
    <property type="match status" value="1"/>
</dbReference>
<sequence length="533" mass="62626">MRMLIVEDEYYVRDRVAEGIAWHIHQVEVVEAVSNGTEAIAVLLREHIDLIVTDINMPDMSGLELAKYTNEHFPDIKIIILTGYDSFEFAQESIQYNVHKYLIKPATNEELEEAVLEIKDVHEKELIEEHKLSLLQKSWGEHLPYLQQSFYKEWLYGRYSLWEIETKSEKLSIHLDFKYAWPMTIDMDPISETNTRFFNEDRALVQFSLYTLSRDIFQDMDGVVLQNNDGMTIVLLFCVEESELGVWKTKVNTHLEKLLSAVKDTMKLTASVGIGTIVNHNLHVAEAYKHSTMALRERIVLGNDVRIQYRHEVPQQDSWLVFDDLEKQLELAIEIEDLVKMNDIVYRIMELRFNEGVAAFEAKEILLRLINVFIRISHTHGWSMRDLLADKYQLFEEYQLLLSKNQIAEWLQKMAVIISMAISKRRKISTQISKAEIVQYINENLHEDTLSLYELSDRLYVNYSYLSRIFKKIIGESFSEYVLRLRMEKAKELLLAGYLVYDVAQQVGYKHVNYFSKLFAKYWNGIKPSEMKK</sequence>
<dbReference type="PROSITE" id="PS50110">
    <property type="entry name" value="RESPONSE_REGULATORY"/>
    <property type="match status" value="1"/>
</dbReference>
<proteinExistence type="predicted"/>
<dbReference type="InterPro" id="IPR009057">
    <property type="entry name" value="Homeodomain-like_sf"/>
</dbReference>
<dbReference type="InterPro" id="IPR051552">
    <property type="entry name" value="HptR"/>
</dbReference>
<dbReference type="Pfam" id="PF00072">
    <property type="entry name" value="Response_reg"/>
    <property type="match status" value="1"/>
</dbReference>
<dbReference type="InterPro" id="IPR011006">
    <property type="entry name" value="CheY-like_superfamily"/>
</dbReference>
<accession>A0A916ZFK2</accession>
<dbReference type="Gene3D" id="3.40.50.2300">
    <property type="match status" value="1"/>
</dbReference>
<keyword evidence="7" id="KW-0804">Transcription</keyword>
<dbReference type="SMART" id="SM00342">
    <property type="entry name" value="HTH_ARAC"/>
    <property type="match status" value="1"/>
</dbReference>
<evidence type="ECO:0000256" key="7">
    <source>
        <dbReference type="ARBA" id="ARBA00023163"/>
    </source>
</evidence>
<evidence type="ECO:0000256" key="2">
    <source>
        <dbReference type="ARBA" id="ARBA00022490"/>
    </source>
</evidence>
<dbReference type="Gene3D" id="1.10.10.60">
    <property type="entry name" value="Homeodomain-like"/>
    <property type="match status" value="2"/>
</dbReference>
<evidence type="ECO:0000256" key="5">
    <source>
        <dbReference type="ARBA" id="ARBA00023015"/>
    </source>
</evidence>
<dbReference type="SUPFAM" id="SSF46689">
    <property type="entry name" value="Homeodomain-like"/>
    <property type="match status" value="2"/>
</dbReference>
<name>A0A916ZFK2_9BACL</name>
<comment type="caution">
    <text evidence="11">The sequence shown here is derived from an EMBL/GenBank/DDBJ whole genome shotgun (WGS) entry which is preliminary data.</text>
</comment>
<keyword evidence="4" id="KW-0902">Two-component regulatory system</keyword>
<dbReference type="RefSeq" id="WP_188998449.1">
    <property type="nucleotide sequence ID" value="NZ_BMHP01000007.1"/>
</dbReference>
<dbReference type="GO" id="GO:0005737">
    <property type="term" value="C:cytoplasm"/>
    <property type="evidence" value="ECO:0007669"/>
    <property type="project" value="UniProtKB-SubCell"/>
</dbReference>
<keyword evidence="6" id="KW-0238">DNA-binding</keyword>
<evidence type="ECO:0000256" key="6">
    <source>
        <dbReference type="ARBA" id="ARBA00023125"/>
    </source>
</evidence>
<reference evidence="11" key="2">
    <citation type="submission" date="2020-09" db="EMBL/GenBank/DDBJ databases">
        <authorList>
            <person name="Sun Q."/>
            <person name="Zhou Y."/>
        </authorList>
    </citation>
    <scope>NUCLEOTIDE SEQUENCE</scope>
    <source>
        <strain evidence="11">CGMCC 1.15178</strain>
    </source>
</reference>
<evidence type="ECO:0000256" key="8">
    <source>
        <dbReference type="PROSITE-ProRule" id="PRU00169"/>
    </source>
</evidence>
<dbReference type="GO" id="GO:0000160">
    <property type="term" value="P:phosphorelay signal transduction system"/>
    <property type="evidence" value="ECO:0007669"/>
    <property type="project" value="UniProtKB-KW"/>
</dbReference>
<comment type="subcellular location">
    <subcellularLocation>
        <location evidence="1">Cytoplasm</location>
    </subcellularLocation>
</comment>
<evidence type="ECO:0000256" key="4">
    <source>
        <dbReference type="ARBA" id="ARBA00023012"/>
    </source>
</evidence>
<dbReference type="InterPro" id="IPR018060">
    <property type="entry name" value="HTH_AraC"/>
</dbReference>
<keyword evidence="3 8" id="KW-0597">Phosphoprotein</keyword>
<evidence type="ECO:0000259" key="10">
    <source>
        <dbReference type="PROSITE" id="PS50110"/>
    </source>
</evidence>
<reference evidence="11" key="1">
    <citation type="journal article" date="2014" name="Int. J. Syst. Evol. Microbiol.">
        <title>Complete genome sequence of Corynebacterium casei LMG S-19264T (=DSM 44701T), isolated from a smear-ripened cheese.</title>
        <authorList>
            <consortium name="US DOE Joint Genome Institute (JGI-PGF)"/>
            <person name="Walter F."/>
            <person name="Albersmeier A."/>
            <person name="Kalinowski J."/>
            <person name="Ruckert C."/>
        </authorList>
    </citation>
    <scope>NUCLEOTIDE SEQUENCE</scope>
    <source>
        <strain evidence="11">CGMCC 1.15178</strain>
    </source>
</reference>
<evidence type="ECO:0008006" key="13">
    <source>
        <dbReference type="Google" id="ProtNLM"/>
    </source>
</evidence>
<dbReference type="GO" id="GO:0003700">
    <property type="term" value="F:DNA-binding transcription factor activity"/>
    <property type="evidence" value="ECO:0007669"/>
    <property type="project" value="InterPro"/>
</dbReference>
<evidence type="ECO:0000256" key="3">
    <source>
        <dbReference type="ARBA" id="ARBA00022553"/>
    </source>
</evidence>
<dbReference type="EMBL" id="BMHP01000007">
    <property type="protein sequence ID" value="GGD94976.1"/>
    <property type="molecule type" value="Genomic_DNA"/>
</dbReference>
<keyword evidence="12" id="KW-1185">Reference proteome</keyword>
<evidence type="ECO:0000313" key="12">
    <source>
        <dbReference type="Proteomes" id="UP000612456"/>
    </source>
</evidence>
<dbReference type="InterPro" id="IPR001789">
    <property type="entry name" value="Sig_transdc_resp-reg_receiver"/>
</dbReference>
<keyword evidence="5" id="KW-0805">Transcription regulation</keyword>
<dbReference type="Pfam" id="PF12833">
    <property type="entry name" value="HTH_18"/>
    <property type="match status" value="1"/>
</dbReference>
<dbReference type="SMART" id="SM00448">
    <property type="entry name" value="REC"/>
    <property type="match status" value="1"/>
</dbReference>
<evidence type="ECO:0000259" key="9">
    <source>
        <dbReference type="PROSITE" id="PS01124"/>
    </source>
</evidence>
<gene>
    <name evidence="11" type="ORF">GCM10010911_62040</name>
</gene>
<feature type="domain" description="Response regulatory" evidence="10">
    <location>
        <begin position="2"/>
        <end position="119"/>
    </location>
</feature>
<dbReference type="AlphaFoldDB" id="A0A916ZFK2"/>
<dbReference type="PANTHER" id="PTHR42713">
    <property type="entry name" value="HISTIDINE KINASE-RELATED"/>
    <property type="match status" value="1"/>
</dbReference>
<dbReference type="GO" id="GO:0043565">
    <property type="term" value="F:sequence-specific DNA binding"/>
    <property type="evidence" value="ECO:0007669"/>
    <property type="project" value="InterPro"/>
</dbReference>
<dbReference type="Proteomes" id="UP000612456">
    <property type="component" value="Unassembled WGS sequence"/>
</dbReference>
<evidence type="ECO:0000256" key="1">
    <source>
        <dbReference type="ARBA" id="ARBA00004496"/>
    </source>
</evidence>
<keyword evidence="2" id="KW-0963">Cytoplasm</keyword>
<organism evidence="11 12">
    <name type="scientific">Paenibacillus nasutitermitis</name>
    <dbReference type="NCBI Taxonomy" id="1652958"/>
    <lineage>
        <taxon>Bacteria</taxon>
        <taxon>Bacillati</taxon>
        <taxon>Bacillota</taxon>
        <taxon>Bacilli</taxon>
        <taxon>Bacillales</taxon>
        <taxon>Paenibacillaceae</taxon>
        <taxon>Paenibacillus</taxon>
    </lineage>
</organism>
<feature type="modified residue" description="4-aspartylphosphate" evidence="8">
    <location>
        <position position="54"/>
    </location>
</feature>
<dbReference type="SUPFAM" id="SSF52172">
    <property type="entry name" value="CheY-like"/>
    <property type="match status" value="1"/>
</dbReference>
<protein>
    <recommendedName>
        <fullName evidence="13">Response regulator</fullName>
    </recommendedName>
</protein>
<dbReference type="CDD" id="cd17536">
    <property type="entry name" value="REC_YesN-like"/>
    <property type="match status" value="1"/>
</dbReference>
<evidence type="ECO:0000313" key="11">
    <source>
        <dbReference type="EMBL" id="GGD94976.1"/>
    </source>
</evidence>
<feature type="domain" description="HTH araC/xylS-type" evidence="9">
    <location>
        <begin position="435"/>
        <end position="533"/>
    </location>
</feature>
<dbReference type="PANTHER" id="PTHR42713:SF3">
    <property type="entry name" value="TRANSCRIPTIONAL REGULATORY PROTEIN HPTR"/>
    <property type="match status" value="1"/>
</dbReference>